<dbReference type="RefSeq" id="WP_203922895.1">
    <property type="nucleotide sequence ID" value="NZ_BONZ01000081.1"/>
</dbReference>
<feature type="transmembrane region" description="Helical" evidence="1">
    <location>
        <begin position="126"/>
        <end position="152"/>
    </location>
</feature>
<feature type="transmembrane region" description="Helical" evidence="1">
    <location>
        <begin position="6"/>
        <end position="32"/>
    </location>
</feature>
<dbReference type="AlphaFoldDB" id="A0A8J3VUN1"/>
<sequence>MGHATGGLVAGTFVAAFVEFVEALTIVLAMALTRGWRSALAGAGCAALALAGFTAVLGYALATWLPRSVLQLVVGALLLIFGLQWLRKAILRSAGRKELHDEDLAFARRRAAGAQAEVRQRFGLDWFGFVVSFKGVFLEGAEVVFIVVTFGINAGNVPVAAASAAAAGIVVAAVGAVAARPLSAVPENTLKYAVGLLLATYGTFWSVTGLGALHGGASLVWPGGDWALLVIFAGWLALSRLLVGALRRAPGSLSRQPTDEAERVA</sequence>
<proteinExistence type="predicted"/>
<dbReference type="EMBL" id="BONZ01000081">
    <property type="protein sequence ID" value="GIH19435.1"/>
    <property type="molecule type" value="Genomic_DNA"/>
</dbReference>
<feature type="transmembrane region" description="Helical" evidence="1">
    <location>
        <begin position="68"/>
        <end position="86"/>
    </location>
</feature>
<keyword evidence="1" id="KW-0812">Transmembrane</keyword>
<comment type="caution">
    <text evidence="2">The sequence shown here is derived from an EMBL/GenBank/DDBJ whole genome shotgun (WGS) entry which is preliminary data.</text>
</comment>
<evidence type="ECO:0000313" key="3">
    <source>
        <dbReference type="Proteomes" id="UP000642748"/>
    </source>
</evidence>
<keyword evidence="3" id="KW-1185">Reference proteome</keyword>
<name>A0A8J3VUN1_9ACTN</name>
<feature type="transmembrane region" description="Helical" evidence="1">
    <location>
        <begin position="158"/>
        <end position="178"/>
    </location>
</feature>
<keyword evidence="1" id="KW-1133">Transmembrane helix</keyword>
<protein>
    <recommendedName>
        <fullName evidence="4">GDT1 family protein</fullName>
    </recommendedName>
</protein>
<reference evidence="2" key="1">
    <citation type="submission" date="2021-01" db="EMBL/GenBank/DDBJ databases">
        <title>Whole genome shotgun sequence of Rugosimonospora africana NBRC 104875.</title>
        <authorList>
            <person name="Komaki H."/>
            <person name="Tamura T."/>
        </authorList>
    </citation>
    <scope>NUCLEOTIDE SEQUENCE</scope>
    <source>
        <strain evidence="2">NBRC 104875</strain>
    </source>
</reference>
<evidence type="ECO:0008006" key="4">
    <source>
        <dbReference type="Google" id="ProtNLM"/>
    </source>
</evidence>
<evidence type="ECO:0000313" key="2">
    <source>
        <dbReference type="EMBL" id="GIH19435.1"/>
    </source>
</evidence>
<dbReference type="Proteomes" id="UP000642748">
    <property type="component" value="Unassembled WGS sequence"/>
</dbReference>
<keyword evidence="1" id="KW-0472">Membrane</keyword>
<gene>
    <name evidence="2" type="ORF">Raf01_76070</name>
</gene>
<evidence type="ECO:0000256" key="1">
    <source>
        <dbReference type="SAM" id="Phobius"/>
    </source>
</evidence>
<feature type="transmembrane region" description="Helical" evidence="1">
    <location>
        <begin position="190"/>
        <end position="214"/>
    </location>
</feature>
<accession>A0A8J3VUN1</accession>
<feature type="transmembrane region" description="Helical" evidence="1">
    <location>
        <begin position="39"/>
        <end position="62"/>
    </location>
</feature>
<feature type="transmembrane region" description="Helical" evidence="1">
    <location>
        <begin position="226"/>
        <end position="246"/>
    </location>
</feature>
<organism evidence="2 3">
    <name type="scientific">Rugosimonospora africana</name>
    <dbReference type="NCBI Taxonomy" id="556532"/>
    <lineage>
        <taxon>Bacteria</taxon>
        <taxon>Bacillati</taxon>
        <taxon>Actinomycetota</taxon>
        <taxon>Actinomycetes</taxon>
        <taxon>Micromonosporales</taxon>
        <taxon>Micromonosporaceae</taxon>
        <taxon>Rugosimonospora</taxon>
    </lineage>
</organism>